<keyword evidence="3" id="KW-1185">Reference proteome</keyword>
<dbReference type="HOGENOM" id="CLU_022905_1_0_1"/>
<dbReference type="InParanoid" id="G0MFG9"/>
<dbReference type="PROSITE" id="PS50280">
    <property type="entry name" value="SET"/>
    <property type="match status" value="1"/>
</dbReference>
<dbReference type="InterPro" id="IPR001214">
    <property type="entry name" value="SET_dom"/>
</dbReference>
<dbReference type="Pfam" id="PF00856">
    <property type="entry name" value="SET"/>
    <property type="match status" value="1"/>
</dbReference>
<gene>
    <name evidence="2" type="ORF">CAEBREN_14041</name>
</gene>
<dbReference type="Proteomes" id="UP000008068">
    <property type="component" value="Unassembled WGS sequence"/>
</dbReference>
<evidence type="ECO:0000313" key="2">
    <source>
        <dbReference type="EMBL" id="EGT54312.1"/>
    </source>
</evidence>
<dbReference type="EMBL" id="GL379792">
    <property type="protein sequence ID" value="EGT54312.1"/>
    <property type="molecule type" value="Genomic_DNA"/>
</dbReference>
<dbReference type="AlphaFoldDB" id="G0MFG9"/>
<dbReference type="SUPFAM" id="SSF82199">
    <property type="entry name" value="SET domain"/>
    <property type="match status" value="1"/>
</dbReference>
<dbReference type="eggNOG" id="KOG1082">
    <property type="taxonomic scope" value="Eukaryota"/>
</dbReference>
<evidence type="ECO:0000313" key="3">
    <source>
        <dbReference type="Proteomes" id="UP000008068"/>
    </source>
</evidence>
<name>G0MFG9_CAEBE</name>
<dbReference type="Gene3D" id="2.170.270.10">
    <property type="entry name" value="SET domain"/>
    <property type="match status" value="1"/>
</dbReference>
<sequence>MAQAPPNKMKARPDPPFLMDGDYTTYVNSSVKERVEILRNQCIEVHRPQENYFKAVAREHNRFRARIQADPELKEWKHDFMTEKDSGVLRRILAQRTLLALCTDESLKKKDEHLVFGRKQKELTPPPPGFDPKKYDGMYRTPDVRFQITSNLTFNKYNPIPVYCDVSNTLDELKTNIPDTLAFQYINVNVVDPVKEIHLANAIEMANESPNNRGSLKPILFKHSREMFYGYCGFSCSKLCGCDGKCDLNAMFLIEKNLFPLEIFRPDPIIGFGIRSPVFIPAGTPVMEFTGEIMSRKRVGSENNYTYQCSYHNDDKWRLFLGQQPRFNDNYRKLLLALHQIDYYVDPTFYGNVGRMAAHSCCPNMEMIRIFRESLSPAHLSFVMVTLEDVFPGTPLTIDYGSLYELESCKCNSFACRSGPNADVFKKFNTLSLTNVIRKIHNVRRQNFQRSVLDPMQKFASKTERMDN</sequence>
<accession>G0MFG9</accession>
<dbReference type="InterPro" id="IPR046341">
    <property type="entry name" value="SET_dom_sf"/>
</dbReference>
<dbReference type="PANTHER" id="PTHR47250:SF2">
    <property type="entry name" value="SET DOMAIN-CONTAINING PROTEIN"/>
    <property type="match status" value="1"/>
</dbReference>
<dbReference type="PANTHER" id="PTHR47250">
    <property type="entry name" value="HISTONE-LYSINE N-METHYLTRANSFERASE SET-6"/>
    <property type="match status" value="1"/>
</dbReference>
<reference evidence="3" key="1">
    <citation type="submission" date="2011-07" db="EMBL/GenBank/DDBJ databases">
        <authorList>
            <consortium name="Caenorhabditis brenneri Sequencing and Analysis Consortium"/>
            <person name="Wilson R.K."/>
        </authorList>
    </citation>
    <scope>NUCLEOTIDE SEQUENCE [LARGE SCALE GENOMIC DNA]</scope>
    <source>
        <strain evidence="3">PB2801</strain>
    </source>
</reference>
<dbReference type="InterPro" id="IPR053105">
    <property type="entry name" value="Class_V-like_SAM-MTase"/>
</dbReference>
<feature type="domain" description="SET" evidence="1">
    <location>
        <begin position="259"/>
        <end position="401"/>
    </location>
</feature>
<evidence type="ECO:0000259" key="1">
    <source>
        <dbReference type="PROSITE" id="PS50280"/>
    </source>
</evidence>
<proteinExistence type="predicted"/>
<dbReference type="OrthoDB" id="616263at2759"/>
<dbReference type="STRING" id="135651.G0MFG9"/>
<protein>
    <recommendedName>
        <fullName evidence="1">SET domain-containing protein</fullName>
    </recommendedName>
</protein>
<dbReference type="SMART" id="SM00317">
    <property type="entry name" value="SET"/>
    <property type="match status" value="1"/>
</dbReference>
<organism evidence="3">
    <name type="scientific">Caenorhabditis brenneri</name>
    <name type="common">Nematode worm</name>
    <dbReference type="NCBI Taxonomy" id="135651"/>
    <lineage>
        <taxon>Eukaryota</taxon>
        <taxon>Metazoa</taxon>
        <taxon>Ecdysozoa</taxon>
        <taxon>Nematoda</taxon>
        <taxon>Chromadorea</taxon>
        <taxon>Rhabditida</taxon>
        <taxon>Rhabditina</taxon>
        <taxon>Rhabditomorpha</taxon>
        <taxon>Rhabditoidea</taxon>
        <taxon>Rhabditidae</taxon>
        <taxon>Peloderinae</taxon>
        <taxon>Caenorhabditis</taxon>
    </lineage>
</organism>